<dbReference type="Proteomes" id="UP001157439">
    <property type="component" value="Unassembled WGS sequence"/>
</dbReference>
<evidence type="ECO:0000256" key="1">
    <source>
        <dbReference type="SAM" id="Phobius"/>
    </source>
</evidence>
<keyword evidence="1" id="KW-1133">Transmembrane helix</keyword>
<gene>
    <name evidence="2" type="ORF">GCM10007894_07250</name>
</gene>
<feature type="transmembrane region" description="Helical" evidence="1">
    <location>
        <begin position="12"/>
        <end position="28"/>
    </location>
</feature>
<evidence type="ECO:0000313" key="3">
    <source>
        <dbReference type="Proteomes" id="UP001157439"/>
    </source>
</evidence>
<keyword evidence="3" id="KW-1185">Reference proteome</keyword>
<name>A0AA37TN15_9GAMM</name>
<proteinExistence type="predicted"/>
<evidence type="ECO:0000313" key="2">
    <source>
        <dbReference type="EMBL" id="GLS82748.1"/>
    </source>
</evidence>
<dbReference type="AlphaFoldDB" id="A0AA37TN15"/>
<comment type="caution">
    <text evidence="2">The sequence shown here is derived from an EMBL/GenBank/DDBJ whole genome shotgun (WGS) entry which is preliminary data.</text>
</comment>
<protein>
    <submittedName>
        <fullName evidence="2">Uncharacterized protein</fullName>
    </submittedName>
</protein>
<organism evidence="2 3">
    <name type="scientific">Paraferrimonas haliotis</name>
    <dbReference type="NCBI Taxonomy" id="2013866"/>
    <lineage>
        <taxon>Bacteria</taxon>
        <taxon>Pseudomonadati</taxon>
        <taxon>Pseudomonadota</taxon>
        <taxon>Gammaproteobacteria</taxon>
        <taxon>Alteromonadales</taxon>
        <taxon>Ferrimonadaceae</taxon>
        <taxon>Paraferrimonas</taxon>
    </lineage>
</organism>
<accession>A0AA37TN15</accession>
<dbReference type="EMBL" id="BSPO01000002">
    <property type="protein sequence ID" value="GLS82748.1"/>
    <property type="molecule type" value="Genomic_DNA"/>
</dbReference>
<keyword evidence="1" id="KW-0472">Membrane</keyword>
<sequence length="174" mass="19031">MSSFLGKASSVIWIVAGLIVIVLSALHIKNSHSNIELSCRNSVLEANPDDGALHKYAMVANFSLQGRSARISYRYYSLTGQPLVTLSMRGKIKSANHGTGTYVLSLTDSDIQNYQNHTEQPLHALHLAEFSNRNINNNGAHSLTIQLVKALGKNQVLLHFLPSTNLCICSLSQT</sequence>
<keyword evidence="1" id="KW-0812">Transmembrane</keyword>
<reference evidence="2 3" key="1">
    <citation type="journal article" date="2014" name="Int. J. Syst. Evol. Microbiol.">
        <title>Complete genome sequence of Corynebacterium casei LMG S-19264T (=DSM 44701T), isolated from a smear-ripened cheese.</title>
        <authorList>
            <consortium name="US DOE Joint Genome Institute (JGI-PGF)"/>
            <person name="Walter F."/>
            <person name="Albersmeier A."/>
            <person name="Kalinowski J."/>
            <person name="Ruckert C."/>
        </authorList>
    </citation>
    <scope>NUCLEOTIDE SEQUENCE [LARGE SCALE GENOMIC DNA]</scope>
    <source>
        <strain evidence="2 3">NBRC 112785</strain>
    </source>
</reference>
<dbReference type="RefSeq" id="WP_125828490.1">
    <property type="nucleotide sequence ID" value="NZ_BSPO01000002.1"/>
</dbReference>